<reference evidence="2 3" key="1">
    <citation type="journal article" date="2014" name="Genome Announc.">
        <title>Genome Sequence of the Microsporidian Species Nematocida sp1 Strain ERTm6 (ATCC PRA-372).</title>
        <authorList>
            <person name="Bakowski M.A."/>
            <person name="Priest M."/>
            <person name="Young S."/>
            <person name="Cuomo C.A."/>
            <person name="Troemel E.R."/>
        </authorList>
    </citation>
    <scope>NUCLEOTIDE SEQUENCE [LARGE SCALE GENOMIC DNA]</scope>
    <source>
        <strain evidence="2 3">ERTm6</strain>
    </source>
</reference>
<dbReference type="HOGENOM" id="CLU_960065_0_0_1"/>
<dbReference type="AlphaFoldDB" id="A0A086IZL6"/>
<evidence type="ECO:0000259" key="1">
    <source>
        <dbReference type="Pfam" id="PF00899"/>
    </source>
</evidence>
<gene>
    <name evidence="2" type="ORF">NESG_02106</name>
</gene>
<evidence type="ECO:0000313" key="2">
    <source>
        <dbReference type="EMBL" id="KFG25334.1"/>
    </source>
</evidence>
<dbReference type="GO" id="GO:0016779">
    <property type="term" value="F:nucleotidyltransferase activity"/>
    <property type="evidence" value="ECO:0007669"/>
    <property type="project" value="TreeGrafter"/>
</dbReference>
<dbReference type="InterPro" id="IPR045886">
    <property type="entry name" value="ThiF/MoeB/HesA"/>
</dbReference>
<accession>A0A086IZL6</accession>
<dbReference type="GO" id="GO:0008641">
    <property type="term" value="F:ubiquitin-like modifier activating enzyme activity"/>
    <property type="evidence" value="ECO:0007669"/>
    <property type="project" value="InterPro"/>
</dbReference>
<dbReference type="GeneID" id="77677079"/>
<evidence type="ECO:0000313" key="3">
    <source>
        <dbReference type="Proteomes" id="UP000054524"/>
    </source>
</evidence>
<dbReference type="GO" id="GO:0045116">
    <property type="term" value="P:protein neddylation"/>
    <property type="evidence" value="ECO:0007669"/>
    <property type="project" value="UniProtKB-UniPathway"/>
</dbReference>
<dbReference type="GO" id="GO:0004792">
    <property type="term" value="F:thiosulfate-cyanide sulfurtransferase activity"/>
    <property type="evidence" value="ECO:0007669"/>
    <property type="project" value="TreeGrafter"/>
</dbReference>
<comment type="caution">
    <text evidence="2">The sequence shown here is derived from an EMBL/GenBank/DDBJ whole genome shotgun (WGS) entry which is preliminary data.</text>
</comment>
<dbReference type="EMBL" id="AKIJ01000005">
    <property type="protein sequence ID" value="KFG25334.1"/>
    <property type="molecule type" value="Genomic_DNA"/>
</dbReference>
<dbReference type="PANTHER" id="PTHR10953">
    <property type="entry name" value="UBIQUITIN-ACTIVATING ENZYME E1"/>
    <property type="match status" value="1"/>
</dbReference>
<dbReference type="InterPro" id="IPR000594">
    <property type="entry name" value="ThiF_NAD_FAD-bd"/>
</dbReference>
<name>A0A086IZL6_NEMA1</name>
<dbReference type="Gene3D" id="3.40.50.720">
    <property type="entry name" value="NAD(P)-binding Rossmann-like Domain"/>
    <property type="match status" value="1"/>
</dbReference>
<sequence>MKLCVAGLGGLGSAIITSLIENKEIFINTIYLLDMDRVERCNTGNQIYEEKDIGEYKVTATRNRIEREGFNGDIFPVVIDINIPQNIPEDILECNIYIAALDTYESRVNFYYHIVQEAKVSDRLYIDTGTERFKGHCFFTKGNLLNPCIYCIKWLFPSPKKILPVCTVRSSLPEKSTPESKTSILLSILSRVSDSRISQQDDLTMKNHKVTTDLHEIPSILNSSECKYASTARIYNKAYAASKEEEISPEYVRKIEGDLGIEPNTPITSFILANIVCQIIYKMPQGNFILYSGDCTPVLHLHQLSPDPECFLCF</sequence>
<dbReference type="RefSeq" id="XP_052903889.1">
    <property type="nucleotide sequence ID" value="XM_053049718.1"/>
</dbReference>
<dbReference type="OrthoDB" id="2187084at2759"/>
<keyword evidence="3" id="KW-1185">Reference proteome</keyword>
<organism evidence="2 3">
    <name type="scientific">Nematocida ausubeli (strain ATCC PRA-371 / ERTm2)</name>
    <name type="common">Nematode killer fungus</name>
    <dbReference type="NCBI Taxonomy" id="1913371"/>
    <lineage>
        <taxon>Eukaryota</taxon>
        <taxon>Fungi</taxon>
        <taxon>Fungi incertae sedis</taxon>
        <taxon>Microsporidia</taxon>
        <taxon>Nematocida</taxon>
    </lineage>
</organism>
<proteinExistence type="predicted"/>
<dbReference type="SUPFAM" id="SSF69572">
    <property type="entry name" value="Activating enzymes of the ubiquitin-like proteins"/>
    <property type="match status" value="1"/>
</dbReference>
<dbReference type="GO" id="GO:0005737">
    <property type="term" value="C:cytoplasm"/>
    <property type="evidence" value="ECO:0007669"/>
    <property type="project" value="TreeGrafter"/>
</dbReference>
<dbReference type="Pfam" id="PF00899">
    <property type="entry name" value="ThiF"/>
    <property type="match status" value="1"/>
</dbReference>
<dbReference type="UniPathway" id="UPA00885"/>
<dbReference type="InterPro" id="IPR035985">
    <property type="entry name" value="Ubiquitin-activating_enz"/>
</dbReference>
<dbReference type="PANTHER" id="PTHR10953:SF102">
    <property type="entry name" value="ADENYLYLTRANSFERASE AND SULFURTRANSFERASE MOCS3"/>
    <property type="match status" value="1"/>
</dbReference>
<protein>
    <recommendedName>
        <fullName evidence="1">THIF-type NAD/FAD binding fold domain-containing protein</fullName>
    </recommendedName>
</protein>
<dbReference type="Proteomes" id="UP000054524">
    <property type="component" value="Unassembled WGS sequence"/>
</dbReference>
<feature type="domain" description="THIF-type NAD/FAD binding fold" evidence="1">
    <location>
        <begin position="2"/>
        <end position="283"/>
    </location>
</feature>